<dbReference type="Proteomes" id="UP000499080">
    <property type="component" value="Unassembled WGS sequence"/>
</dbReference>
<dbReference type="EMBL" id="BGPR01053802">
    <property type="protein sequence ID" value="GBO30610.1"/>
    <property type="molecule type" value="Genomic_DNA"/>
</dbReference>
<feature type="non-terminal residue" evidence="1">
    <location>
        <position position="1"/>
    </location>
</feature>
<dbReference type="AlphaFoldDB" id="A0A4Y2W391"/>
<keyword evidence="2" id="KW-1185">Reference proteome</keyword>
<evidence type="ECO:0000313" key="2">
    <source>
        <dbReference type="Proteomes" id="UP000499080"/>
    </source>
</evidence>
<evidence type="ECO:0000313" key="1">
    <source>
        <dbReference type="EMBL" id="GBO30610.1"/>
    </source>
</evidence>
<sequence>IYRKAGPTCLTRLDRNHVLPVEPVLGSCFHITLRREPCSRKVFATQIGFQIWAVGGWLQTFLLNFRSHSSVLRAVWALSCRRMAPSLHMPGRLHRMASRWPSDYFLFPKWKEHLSGRRFSSESDVKTAAENWLSGQGRDFCPAESTSCSCVQINA</sequence>
<name>A0A4Y2W391_ARAVE</name>
<organism evidence="1 2">
    <name type="scientific">Araneus ventricosus</name>
    <name type="common">Orbweaver spider</name>
    <name type="synonym">Epeira ventricosa</name>
    <dbReference type="NCBI Taxonomy" id="182803"/>
    <lineage>
        <taxon>Eukaryota</taxon>
        <taxon>Metazoa</taxon>
        <taxon>Ecdysozoa</taxon>
        <taxon>Arthropoda</taxon>
        <taxon>Chelicerata</taxon>
        <taxon>Arachnida</taxon>
        <taxon>Araneae</taxon>
        <taxon>Araneomorphae</taxon>
        <taxon>Entelegynae</taxon>
        <taxon>Araneoidea</taxon>
        <taxon>Araneidae</taxon>
        <taxon>Araneus</taxon>
    </lineage>
</organism>
<comment type="caution">
    <text evidence="1">The sequence shown here is derived from an EMBL/GenBank/DDBJ whole genome shotgun (WGS) entry which is preliminary data.</text>
</comment>
<proteinExistence type="predicted"/>
<protein>
    <submittedName>
        <fullName evidence="1">Uncharacterized protein</fullName>
    </submittedName>
</protein>
<reference evidence="1 2" key="1">
    <citation type="journal article" date="2019" name="Sci. Rep.">
        <title>Orb-weaving spider Araneus ventricosus genome elucidates the spidroin gene catalogue.</title>
        <authorList>
            <person name="Kono N."/>
            <person name="Nakamura H."/>
            <person name="Ohtoshi R."/>
            <person name="Moran D.A.P."/>
            <person name="Shinohara A."/>
            <person name="Yoshida Y."/>
            <person name="Fujiwara M."/>
            <person name="Mori M."/>
            <person name="Tomita M."/>
            <person name="Arakawa K."/>
        </authorList>
    </citation>
    <scope>NUCLEOTIDE SEQUENCE [LARGE SCALE GENOMIC DNA]</scope>
</reference>
<gene>
    <name evidence="1" type="ORF">AVEN_158688_1</name>
</gene>
<accession>A0A4Y2W391</accession>